<dbReference type="Pfam" id="PF01979">
    <property type="entry name" value="Amidohydro_1"/>
    <property type="match status" value="1"/>
</dbReference>
<dbReference type="HAMAP" id="MF_01518">
    <property type="entry name" value="Adenine_deamin"/>
    <property type="match status" value="1"/>
</dbReference>
<comment type="catalytic activity">
    <reaction evidence="5 6">
        <text>adenine + H2O + H(+) = hypoxanthine + NH4(+)</text>
        <dbReference type="Rhea" id="RHEA:23688"/>
        <dbReference type="ChEBI" id="CHEBI:15377"/>
        <dbReference type="ChEBI" id="CHEBI:15378"/>
        <dbReference type="ChEBI" id="CHEBI:16708"/>
        <dbReference type="ChEBI" id="CHEBI:17368"/>
        <dbReference type="ChEBI" id="CHEBI:28938"/>
        <dbReference type="EC" id="3.5.4.2"/>
    </reaction>
</comment>
<dbReference type="InterPro" id="IPR011059">
    <property type="entry name" value="Metal-dep_hydrolase_composite"/>
</dbReference>
<evidence type="ECO:0000256" key="6">
    <source>
        <dbReference type="HAMAP-Rule" id="MF_01518"/>
    </source>
</evidence>
<dbReference type="NCBIfam" id="TIGR01178">
    <property type="entry name" value="ade"/>
    <property type="match status" value="1"/>
</dbReference>
<organism evidence="9">
    <name type="scientific">candidate division WOR-3 bacterium</name>
    <dbReference type="NCBI Taxonomy" id="2052148"/>
    <lineage>
        <taxon>Bacteria</taxon>
        <taxon>Bacteria division WOR-3</taxon>
    </lineage>
</organism>
<gene>
    <name evidence="6 9" type="primary">ade</name>
    <name evidence="9" type="ORF">ENV79_00305</name>
</gene>
<dbReference type="EMBL" id="DTHS01000003">
    <property type="protein sequence ID" value="HHR48078.1"/>
    <property type="molecule type" value="Genomic_DNA"/>
</dbReference>
<sequence>MKKSDLVSLIQAAKGEKRGSLLLKNGKILNLFTGEIEENNLLLENGYIAGIGKEYQDAQRIIDVRGLYILPGFIESHIHIESSLLSLAEFATYALLSGTTTIVADPHEITNVLGVKGIKYFLKESENLALDFFFYFPSCVPATPFEDLPFKITFPDFKKLIKDKKIIGLGEVMNYLGVINLEKDLIAKIHYAQEVNKIIDGHSPYLLGKELNAYLASGIYSDHEITNLKEAKEKLKKGMWVMIREGSAAKNFLDLKDLINRENIDRLIFVSDDIHPEELITNGHLNRILKKAVANNIPPHLAVRMVTFNPASFFGFKRLGLIACGYRADINIVEDLKDFKTVYLIKNGKVVVENEKLLTIFPRDLKKGSFNYVYQTIKVKKLNKELLKVNAISGKLLRVIKIIPNQIVTEELLLYPKIEKNLVVSDPTRDILKLVVINRHKKIPQLGIGFVCGFNLKEGAIASSIAHDSHHLIACGADDESLVTAINKVIQLKGGLVVSKKEEVLDYLSLPIAGLMSNLKANEVKERLANLIELTKKLGTTLTNPFITLSFLALPVIPEIKLTDKGYFSTKKWQFVSLWG</sequence>
<comment type="cofactor">
    <cofactor evidence="6">
        <name>Mn(2+)</name>
        <dbReference type="ChEBI" id="CHEBI:29035"/>
    </cofactor>
</comment>
<dbReference type="InterPro" id="IPR032466">
    <property type="entry name" value="Metal_Hydrolase"/>
</dbReference>
<evidence type="ECO:0000313" key="9">
    <source>
        <dbReference type="EMBL" id="HHR48078.1"/>
    </source>
</evidence>
<evidence type="ECO:0000259" key="7">
    <source>
        <dbReference type="Pfam" id="PF01979"/>
    </source>
</evidence>
<dbReference type="GO" id="GO:0000034">
    <property type="term" value="F:adenine deaminase activity"/>
    <property type="evidence" value="ECO:0007669"/>
    <property type="project" value="UniProtKB-UniRule"/>
</dbReference>
<feature type="domain" description="Adenine deaminase C-terminal" evidence="8">
    <location>
        <begin position="406"/>
        <end position="572"/>
    </location>
</feature>
<evidence type="ECO:0000256" key="4">
    <source>
        <dbReference type="ARBA" id="ARBA00023211"/>
    </source>
</evidence>
<proteinExistence type="inferred from homology"/>
<dbReference type="Gene3D" id="3.20.20.140">
    <property type="entry name" value="Metal-dependent hydrolases"/>
    <property type="match status" value="1"/>
</dbReference>
<dbReference type="PANTHER" id="PTHR11113:SF2">
    <property type="entry name" value="ADENINE DEAMINASE"/>
    <property type="match status" value="1"/>
</dbReference>
<keyword evidence="4 6" id="KW-0464">Manganese</keyword>
<evidence type="ECO:0000256" key="5">
    <source>
        <dbReference type="ARBA" id="ARBA00047720"/>
    </source>
</evidence>
<dbReference type="Gene3D" id="2.30.40.10">
    <property type="entry name" value="Urease, subunit C, domain 1"/>
    <property type="match status" value="1"/>
</dbReference>
<accession>A0A7V6CMJ7</accession>
<dbReference type="SUPFAM" id="SSF51556">
    <property type="entry name" value="Metallo-dependent hydrolases"/>
    <property type="match status" value="1"/>
</dbReference>
<dbReference type="AlphaFoldDB" id="A0A7V6CMJ7"/>
<evidence type="ECO:0000256" key="2">
    <source>
        <dbReference type="ARBA" id="ARBA00012782"/>
    </source>
</evidence>
<dbReference type="PANTHER" id="PTHR11113">
    <property type="entry name" value="N-ACETYLGLUCOSAMINE-6-PHOSPHATE DEACETYLASE"/>
    <property type="match status" value="1"/>
</dbReference>
<feature type="domain" description="Amidohydrolase-related" evidence="7">
    <location>
        <begin position="68"/>
        <end position="351"/>
    </location>
</feature>
<evidence type="ECO:0000259" key="8">
    <source>
        <dbReference type="Pfam" id="PF13382"/>
    </source>
</evidence>
<comment type="similarity">
    <text evidence="1 6">Belongs to the metallo-dependent hydrolases superfamily. Adenine deaminase family.</text>
</comment>
<comment type="caution">
    <text evidence="9">The sequence shown here is derived from an EMBL/GenBank/DDBJ whole genome shotgun (WGS) entry which is preliminary data.</text>
</comment>
<dbReference type="EC" id="3.5.4.2" evidence="2 6"/>
<evidence type="ECO:0000256" key="1">
    <source>
        <dbReference type="ARBA" id="ARBA00006773"/>
    </source>
</evidence>
<reference evidence="9" key="1">
    <citation type="journal article" date="2020" name="mSystems">
        <title>Genome- and Community-Level Interaction Insights into Carbon Utilization and Element Cycling Functions of Hydrothermarchaeota in Hydrothermal Sediment.</title>
        <authorList>
            <person name="Zhou Z."/>
            <person name="Liu Y."/>
            <person name="Xu W."/>
            <person name="Pan J."/>
            <person name="Luo Z.H."/>
            <person name="Li M."/>
        </authorList>
    </citation>
    <scope>NUCLEOTIDE SEQUENCE [LARGE SCALE GENOMIC DNA]</scope>
    <source>
        <strain evidence="9">SpSt-791</strain>
    </source>
</reference>
<name>A0A7V6CMJ7_UNCW3</name>
<dbReference type="InterPro" id="IPR006679">
    <property type="entry name" value="Adenine_deam"/>
</dbReference>
<dbReference type="CDD" id="cd01295">
    <property type="entry name" value="AdeC"/>
    <property type="match status" value="1"/>
</dbReference>
<dbReference type="Pfam" id="PF13382">
    <property type="entry name" value="Adenine_deam_C"/>
    <property type="match status" value="1"/>
</dbReference>
<dbReference type="SUPFAM" id="SSF51338">
    <property type="entry name" value="Composite domain of metallo-dependent hydrolases"/>
    <property type="match status" value="1"/>
</dbReference>
<keyword evidence="3 6" id="KW-0378">Hydrolase</keyword>
<evidence type="ECO:0000256" key="3">
    <source>
        <dbReference type="ARBA" id="ARBA00022801"/>
    </source>
</evidence>
<dbReference type="InterPro" id="IPR006680">
    <property type="entry name" value="Amidohydro-rel"/>
</dbReference>
<dbReference type="GO" id="GO:0006146">
    <property type="term" value="P:adenine catabolic process"/>
    <property type="evidence" value="ECO:0007669"/>
    <property type="project" value="InterPro"/>
</dbReference>
<protein>
    <recommendedName>
        <fullName evidence="2 6">Adenine deaminase</fullName>
        <shortName evidence="6">Adenase</shortName>
        <shortName evidence="6">Adenine aminase</shortName>
        <ecNumber evidence="2 6">3.5.4.2</ecNumber>
    </recommendedName>
</protein>
<dbReference type="InterPro" id="IPR026912">
    <property type="entry name" value="Adenine_deam_C"/>
</dbReference>